<protein>
    <recommendedName>
        <fullName evidence="2">EF-hand domain-containing protein</fullName>
    </recommendedName>
</protein>
<dbReference type="InterPro" id="IPR002048">
    <property type="entry name" value="EF_hand_dom"/>
</dbReference>
<dbReference type="PROSITE" id="PS00018">
    <property type="entry name" value="EF_HAND_1"/>
    <property type="match status" value="2"/>
</dbReference>
<dbReference type="InterPro" id="IPR018247">
    <property type="entry name" value="EF_Hand_1_Ca_BS"/>
</dbReference>
<proteinExistence type="predicted"/>
<name>A0ABP0HLN6_9DINO</name>
<feature type="domain" description="EF-hand" evidence="2">
    <location>
        <begin position="56"/>
        <end position="91"/>
    </location>
</feature>
<comment type="caution">
    <text evidence="3">The sequence shown here is derived from an EMBL/GenBank/DDBJ whole genome shotgun (WGS) entry which is preliminary data.</text>
</comment>
<evidence type="ECO:0000256" key="1">
    <source>
        <dbReference type="ARBA" id="ARBA00022837"/>
    </source>
</evidence>
<dbReference type="Proteomes" id="UP001642484">
    <property type="component" value="Unassembled WGS sequence"/>
</dbReference>
<gene>
    <name evidence="3" type="ORF">CCMP2556_LOCUS2299</name>
</gene>
<keyword evidence="4" id="KW-1185">Reference proteome</keyword>
<evidence type="ECO:0000313" key="4">
    <source>
        <dbReference type="Proteomes" id="UP001642484"/>
    </source>
</evidence>
<reference evidence="3 4" key="1">
    <citation type="submission" date="2024-02" db="EMBL/GenBank/DDBJ databases">
        <authorList>
            <person name="Chen Y."/>
            <person name="Shah S."/>
            <person name="Dougan E. K."/>
            <person name="Thang M."/>
            <person name="Chan C."/>
        </authorList>
    </citation>
    <scope>NUCLEOTIDE SEQUENCE [LARGE SCALE GENOMIC DNA]</scope>
</reference>
<feature type="non-terminal residue" evidence="3">
    <location>
        <position position="1"/>
    </location>
</feature>
<keyword evidence="1" id="KW-0106">Calcium</keyword>
<evidence type="ECO:0000259" key="2">
    <source>
        <dbReference type="PROSITE" id="PS50222"/>
    </source>
</evidence>
<accession>A0ABP0HLN6</accession>
<dbReference type="Gene3D" id="1.10.238.10">
    <property type="entry name" value="EF-hand"/>
    <property type="match status" value="1"/>
</dbReference>
<dbReference type="EMBL" id="CAXAMN010000848">
    <property type="protein sequence ID" value="CAK8991035.1"/>
    <property type="molecule type" value="Genomic_DNA"/>
</dbReference>
<evidence type="ECO:0000313" key="3">
    <source>
        <dbReference type="EMBL" id="CAK8991035.1"/>
    </source>
</evidence>
<organism evidence="3 4">
    <name type="scientific">Durusdinium trenchii</name>
    <dbReference type="NCBI Taxonomy" id="1381693"/>
    <lineage>
        <taxon>Eukaryota</taxon>
        <taxon>Sar</taxon>
        <taxon>Alveolata</taxon>
        <taxon>Dinophyceae</taxon>
        <taxon>Suessiales</taxon>
        <taxon>Symbiodiniaceae</taxon>
        <taxon>Durusdinium</taxon>
    </lineage>
</organism>
<dbReference type="SUPFAM" id="SSF47473">
    <property type="entry name" value="EF-hand"/>
    <property type="match status" value="1"/>
</dbReference>
<sequence length="123" mass="13911">QKFTGPDEQARIAAVFRYLDPGGEGTVSQKEWSVLDQLWQEFDLTVREFVQFLQFAFGENLQDAWDALDEDGSGELSEQEFNEAVQLAGYFGPARVVFALLDGSDDGTISLDEFNVLEKYKKM</sequence>
<dbReference type="PROSITE" id="PS50222">
    <property type="entry name" value="EF_HAND_2"/>
    <property type="match status" value="1"/>
</dbReference>
<dbReference type="InterPro" id="IPR011992">
    <property type="entry name" value="EF-hand-dom_pair"/>
</dbReference>
<dbReference type="Pfam" id="PF13499">
    <property type="entry name" value="EF-hand_7"/>
    <property type="match status" value="1"/>
</dbReference>